<dbReference type="SUPFAM" id="SSF69593">
    <property type="entry name" value="Glycerol-3-phosphate (1)-acyltransferase"/>
    <property type="match status" value="1"/>
</dbReference>
<dbReference type="SMART" id="SM00563">
    <property type="entry name" value="PlsC"/>
    <property type="match status" value="1"/>
</dbReference>
<reference evidence="4 5" key="1">
    <citation type="submission" date="2011-05" db="EMBL/GenBank/DDBJ databases">
        <authorList>
            <person name="Muzny D."/>
            <person name="Qin X."/>
            <person name="Deng J."/>
            <person name="Jiang H."/>
            <person name="Liu Y."/>
            <person name="Qu J."/>
            <person name="Song X.-Z."/>
            <person name="Zhang L."/>
            <person name="Thornton R."/>
            <person name="Coyle M."/>
            <person name="Francisco L."/>
            <person name="Jackson L."/>
            <person name="Javaid M."/>
            <person name="Korchina V."/>
            <person name="Kovar C."/>
            <person name="Mata R."/>
            <person name="Mathew T."/>
            <person name="Ngo R."/>
            <person name="Nguyen L."/>
            <person name="Nguyen N."/>
            <person name="Okwuonu G."/>
            <person name="Ongeri F."/>
            <person name="Pham C."/>
            <person name="Simmons D."/>
            <person name="Wilczek-Boney K."/>
            <person name="Hale W."/>
            <person name="Jakkamsetti A."/>
            <person name="Pham P."/>
            <person name="Ruth R."/>
            <person name="San Lucas F."/>
            <person name="Warren J."/>
            <person name="Zhang J."/>
            <person name="Zhao Z."/>
            <person name="Zhou C."/>
            <person name="Zhu D."/>
            <person name="Lee S."/>
            <person name="Bess C."/>
            <person name="Blankenburg K."/>
            <person name="Forbes L."/>
            <person name="Fu Q."/>
            <person name="Gubbala S."/>
            <person name="Hirani K."/>
            <person name="Jayaseelan J.C."/>
            <person name="Lara F."/>
            <person name="Munidasa M."/>
            <person name="Palculict T."/>
            <person name="Patil S."/>
            <person name="Pu L.-L."/>
            <person name="Saada N."/>
            <person name="Tang L."/>
            <person name="Weissenberger G."/>
            <person name="Zhu Y."/>
            <person name="Hemphill L."/>
            <person name="Shang Y."/>
            <person name="Youmans B."/>
            <person name="Ayvaz T."/>
            <person name="Ross M."/>
            <person name="Santibanez J."/>
            <person name="Aqrawi P."/>
            <person name="Gross S."/>
            <person name="Joshi V."/>
            <person name="Fowler G."/>
            <person name="Nazareth L."/>
            <person name="Reid J."/>
            <person name="Worley K."/>
            <person name="Petrosino J."/>
            <person name="Highlander S."/>
            <person name="Gibbs R."/>
        </authorList>
    </citation>
    <scope>NUCLEOTIDE SEQUENCE [LARGE SCALE GENOMIC DNA]</scope>
    <source>
        <strain evidence="4 5">ATCC 51191</strain>
    </source>
</reference>
<gene>
    <name evidence="4" type="ORF">HMPREF9094_0798</name>
</gene>
<dbReference type="CDD" id="cd07989">
    <property type="entry name" value="LPLAT_AGPAT-like"/>
    <property type="match status" value="1"/>
</dbReference>
<proteinExistence type="predicted"/>
<dbReference type="EMBL" id="AFQD01000128">
    <property type="protein sequence ID" value="EGQ80172.1"/>
    <property type="molecule type" value="Genomic_DNA"/>
</dbReference>
<evidence type="ECO:0000256" key="1">
    <source>
        <dbReference type="ARBA" id="ARBA00022679"/>
    </source>
</evidence>
<name>F9ELJ3_9FUSO</name>
<dbReference type="InterPro" id="IPR002123">
    <property type="entry name" value="Plipid/glycerol_acylTrfase"/>
</dbReference>
<dbReference type="GO" id="GO:0004467">
    <property type="term" value="F:long-chain fatty acid-CoA ligase activity"/>
    <property type="evidence" value="ECO:0007669"/>
    <property type="project" value="UniProtKB-EC"/>
</dbReference>
<protein>
    <submittedName>
        <fullName evidence="4">Long-chain-fatty-acid-CoA ligase</fullName>
        <ecNumber evidence="4">6.2.1.3</ecNumber>
    </submittedName>
</protein>
<evidence type="ECO:0000313" key="5">
    <source>
        <dbReference type="Proteomes" id="UP000005392"/>
    </source>
</evidence>
<accession>F9ELJ3</accession>
<dbReference type="GO" id="GO:0003841">
    <property type="term" value="F:1-acylglycerol-3-phosphate O-acyltransferase activity"/>
    <property type="evidence" value="ECO:0007669"/>
    <property type="project" value="TreeGrafter"/>
</dbReference>
<organism evidence="4 5">
    <name type="scientific">Fusobacterium animalis ATCC 51191</name>
    <dbReference type="NCBI Taxonomy" id="997347"/>
    <lineage>
        <taxon>Bacteria</taxon>
        <taxon>Fusobacteriati</taxon>
        <taxon>Fusobacteriota</taxon>
        <taxon>Fusobacteriia</taxon>
        <taxon>Fusobacteriales</taxon>
        <taxon>Fusobacteriaceae</taxon>
        <taxon>Fusobacterium</taxon>
    </lineage>
</organism>
<keyword evidence="1" id="KW-0808">Transferase</keyword>
<dbReference type="PANTHER" id="PTHR10434:SF11">
    <property type="entry name" value="1-ACYL-SN-GLYCEROL-3-PHOSPHATE ACYLTRANSFERASE"/>
    <property type="match status" value="1"/>
</dbReference>
<dbReference type="HOGENOM" id="CLU_1822538_0_0_0"/>
<dbReference type="PATRIC" id="fig|997347.4.peg.740"/>
<dbReference type="PANTHER" id="PTHR10434">
    <property type="entry name" value="1-ACYL-SN-GLYCEROL-3-PHOSPHATE ACYLTRANSFERASE"/>
    <property type="match status" value="1"/>
</dbReference>
<evidence type="ECO:0000313" key="4">
    <source>
        <dbReference type="EMBL" id="EGQ80172.1"/>
    </source>
</evidence>
<dbReference type="GO" id="GO:0006654">
    <property type="term" value="P:phosphatidic acid biosynthetic process"/>
    <property type="evidence" value="ECO:0007669"/>
    <property type="project" value="TreeGrafter"/>
</dbReference>
<comment type="caution">
    <text evidence="4">The sequence shown here is derived from an EMBL/GenBank/DDBJ whole genome shotgun (WGS) entry which is preliminary data.</text>
</comment>
<sequence>MKKTYFLATVIHFKSSLMKFMADSSNVVLVDMNKDIAEVMQILAKLLKENKNIAIYPEGTRTRDGKIDKFKKAFAILAKELNVDVQPYVISGAYELFPANKKFPRPGKITVEFLDKMKVENLTYDEIVNKTYTVIKNKIES</sequence>
<keyword evidence="4" id="KW-0436">Ligase</keyword>
<keyword evidence="2" id="KW-0012">Acyltransferase</keyword>
<dbReference type="EC" id="6.2.1.3" evidence="4"/>
<dbReference type="Pfam" id="PF01553">
    <property type="entry name" value="Acyltransferase"/>
    <property type="match status" value="1"/>
</dbReference>
<keyword evidence="5" id="KW-1185">Reference proteome</keyword>
<feature type="domain" description="Phospholipid/glycerol acyltransferase" evidence="3">
    <location>
        <begin position="3"/>
        <end position="93"/>
    </location>
</feature>
<dbReference type="Proteomes" id="UP000005392">
    <property type="component" value="Unassembled WGS sequence"/>
</dbReference>
<evidence type="ECO:0000256" key="2">
    <source>
        <dbReference type="ARBA" id="ARBA00023315"/>
    </source>
</evidence>
<evidence type="ECO:0000259" key="3">
    <source>
        <dbReference type="SMART" id="SM00563"/>
    </source>
</evidence>
<dbReference type="AlphaFoldDB" id="F9ELJ3"/>